<dbReference type="GO" id="GO:0005811">
    <property type="term" value="C:lipid droplet"/>
    <property type="evidence" value="ECO:0007669"/>
    <property type="project" value="TreeGrafter"/>
</dbReference>
<keyword evidence="1" id="KW-0472">Membrane</keyword>
<dbReference type="OrthoDB" id="10012223at2759"/>
<feature type="transmembrane region" description="Helical" evidence="1">
    <location>
        <begin position="238"/>
        <end position="263"/>
    </location>
</feature>
<protein>
    <submittedName>
        <fullName evidence="2">Uncharacterized protein</fullName>
    </submittedName>
</protein>
<evidence type="ECO:0000256" key="1">
    <source>
        <dbReference type="SAM" id="Phobius"/>
    </source>
</evidence>
<reference evidence="2 3" key="1">
    <citation type="journal article" date="2018" name="Nat. Ecol. Evol.">
        <title>Pezizomycetes genomes reveal the molecular basis of ectomycorrhizal truffle lifestyle.</title>
        <authorList>
            <person name="Murat C."/>
            <person name="Payen T."/>
            <person name="Noel B."/>
            <person name="Kuo A."/>
            <person name="Morin E."/>
            <person name="Chen J."/>
            <person name="Kohler A."/>
            <person name="Krizsan K."/>
            <person name="Balestrini R."/>
            <person name="Da Silva C."/>
            <person name="Montanini B."/>
            <person name="Hainaut M."/>
            <person name="Levati E."/>
            <person name="Barry K.W."/>
            <person name="Belfiori B."/>
            <person name="Cichocki N."/>
            <person name="Clum A."/>
            <person name="Dockter R.B."/>
            <person name="Fauchery L."/>
            <person name="Guy J."/>
            <person name="Iotti M."/>
            <person name="Le Tacon F."/>
            <person name="Lindquist E.A."/>
            <person name="Lipzen A."/>
            <person name="Malagnac F."/>
            <person name="Mello A."/>
            <person name="Molinier V."/>
            <person name="Miyauchi S."/>
            <person name="Poulain J."/>
            <person name="Riccioni C."/>
            <person name="Rubini A."/>
            <person name="Sitrit Y."/>
            <person name="Splivallo R."/>
            <person name="Traeger S."/>
            <person name="Wang M."/>
            <person name="Zifcakova L."/>
            <person name="Wipf D."/>
            <person name="Zambonelli A."/>
            <person name="Paolocci F."/>
            <person name="Nowrousian M."/>
            <person name="Ottonello S."/>
            <person name="Baldrian P."/>
            <person name="Spatafora J.W."/>
            <person name="Henrissat B."/>
            <person name="Nagy L.G."/>
            <person name="Aury J.M."/>
            <person name="Wincker P."/>
            <person name="Grigoriev I.V."/>
            <person name="Bonfante P."/>
            <person name="Martin F.M."/>
        </authorList>
    </citation>
    <scope>NUCLEOTIDE SEQUENCE [LARGE SCALE GENOMIC DNA]</scope>
    <source>
        <strain evidence="2 3">120613-1</strain>
    </source>
</reference>
<evidence type="ECO:0000313" key="3">
    <source>
        <dbReference type="Proteomes" id="UP000276215"/>
    </source>
</evidence>
<keyword evidence="1" id="KW-1133">Transmembrane helix</keyword>
<accession>A0A3N4JR55</accession>
<organism evidence="2 3">
    <name type="scientific">Choiromyces venosus 120613-1</name>
    <dbReference type="NCBI Taxonomy" id="1336337"/>
    <lineage>
        <taxon>Eukaryota</taxon>
        <taxon>Fungi</taxon>
        <taxon>Dikarya</taxon>
        <taxon>Ascomycota</taxon>
        <taxon>Pezizomycotina</taxon>
        <taxon>Pezizomycetes</taxon>
        <taxon>Pezizales</taxon>
        <taxon>Tuberaceae</taxon>
        <taxon>Choiromyces</taxon>
    </lineage>
</organism>
<dbReference type="Proteomes" id="UP000276215">
    <property type="component" value="Unassembled WGS sequence"/>
</dbReference>
<dbReference type="PANTHER" id="PTHR34292:SF2">
    <property type="entry name" value="OUTER SPORE WALL PROTEIN LDS1"/>
    <property type="match status" value="1"/>
</dbReference>
<keyword evidence="1" id="KW-0812">Transmembrane</keyword>
<evidence type="ECO:0000313" key="2">
    <source>
        <dbReference type="EMBL" id="RPA99488.1"/>
    </source>
</evidence>
<sequence>MPLKDTVKAAVRDEVTGVTALAKESAATGTYLYPLRGIIYFLTHRALWKPLTSRLLPLLTLSTGVITSMFLFTYVPQSFLLTFVNGPIAWISTIALVLSESAAIITALSRTFLIDEALVDIFDGVLLLEGMSALVKNGRELEDGNGVMGKLGKMVKKPFEKFTIKSLVSYLIWLPVNFIPIIGTVVFIFVQGRKLGPVYHARYFQLKSYSNQQKNTFVERNQPAYIRHVMLHFGTVSILLQLVPIASIFFSYTNTVGAALWAIDIEKGNRPAEGKRVGGAIADGEKKEL</sequence>
<feature type="transmembrane region" description="Helical" evidence="1">
    <location>
        <begin position="167"/>
        <end position="190"/>
    </location>
</feature>
<dbReference type="EMBL" id="ML120387">
    <property type="protein sequence ID" value="RPA99488.1"/>
    <property type="molecule type" value="Genomic_DNA"/>
</dbReference>
<feature type="transmembrane region" description="Helical" evidence="1">
    <location>
        <begin position="87"/>
        <end position="108"/>
    </location>
</feature>
<dbReference type="PANTHER" id="PTHR34292">
    <property type="entry name" value="OUTER SPORE WALL PROTEIN LDS1"/>
    <property type="match status" value="1"/>
</dbReference>
<name>A0A3N4JR55_9PEZI</name>
<dbReference type="GO" id="GO:0005619">
    <property type="term" value="C:ascospore wall"/>
    <property type="evidence" value="ECO:0007669"/>
    <property type="project" value="TreeGrafter"/>
</dbReference>
<dbReference type="AlphaFoldDB" id="A0A3N4JR55"/>
<dbReference type="InterPro" id="IPR052786">
    <property type="entry name" value="Spore_wall_assembly"/>
</dbReference>
<dbReference type="GO" id="GO:0005628">
    <property type="term" value="C:prospore membrane"/>
    <property type="evidence" value="ECO:0007669"/>
    <property type="project" value="TreeGrafter"/>
</dbReference>
<keyword evidence="3" id="KW-1185">Reference proteome</keyword>
<dbReference type="STRING" id="1336337.A0A3N4JR55"/>
<gene>
    <name evidence="2" type="ORF">L873DRAFT_1683759</name>
</gene>
<feature type="transmembrane region" description="Helical" evidence="1">
    <location>
        <begin position="55"/>
        <end position="75"/>
    </location>
</feature>
<proteinExistence type="predicted"/>